<protein>
    <recommendedName>
        <fullName evidence="6">G-protein coupled receptors family 1 profile domain-containing protein</fullName>
    </recommendedName>
</protein>
<evidence type="ECO:0000256" key="4">
    <source>
        <dbReference type="ARBA" id="ARBA00023136"/>
    </source>
</evidence>
<evidence type="ECO:0000256" key="3">
    <source>
        <dbReference type="ARBA" id="ARBA00022989"/>
    </source>
</evidence>
<evidence type="ECO:0000313" key="8">
    <source>
        <dbReference type="Proteomes" id="UP001217089"/>
    </source>
</evidence>
<keyword evidence="2 5" id="KW-0812">Transmembrane</keyword>
<name>A0ABQ9E271_TEGGR</name>
<comment type="caution">
    <text evidence="7">The sequence shown here is derived from an EMBL/GenBank/DDBJ whole genome shotgun (WGS) entry which is preliminary data.</text>
</comment>
<dbReference type="Gene3D" id="1.20.1070.10">
    <property type="entry name" value="Rhodopsin 7-helix transmembrane proteins"/>
    <property type="match status" value="1"/>
</dbReference>
<feature type="transmembrane region" description="Helical" evidence="5">
    <location>
        <begin position="58"/>
        <end position="78"/>
    </location>
</feature>
<dbReference type="EMBL" id="JARBDR010000923">
    <property type="protein sequence ID" value="KAJ8297821.1"/>
    <property type="molecule type" value="Genomic_DNA"/>
</dbReference>
<keyword evidence="4 5" id="KW-0472">Membrane</keyword>
<evidence type="ECO:0000256" key="2">
    <source>
        <dbReference type="ARBA" id="ARBA00022692"/>
    </source>
</evidence>
<feature type="transmembrane region" description="Helical" evidence="5">
    <location>
        <begin position="98"/>
        <end position="119"/>
    </location>
</feature>
<organism evidence="7 8">
    <name type="scientific">Tegillarca granosa</name>
    <name type="common">Malaysian cockle</name>
    <name type="synonym">Anadara granosa</name>
    <dbReference type="NCBI Taxonomy" id="220873"/>
    <lineage>
        <taxon>Eukaryota</taxon>
        <taxon>Metazoa</taxon>
        <taxon>Spiralia</taxon>
        <taxon>Lophotrochozoa</taxon>
        <taxon>Mollusca</taxon>
        <taxon>Bivalvia</taxon>
        <taxon>Autobranchia</taxon>
        <taxon>Pteriomorphia</taxon>
        <taxon>Arcoida</taxon>
        <taxon>Arcoidea</taxon>
        <taxon>Arcidae</taxon>
        <taxon>Tegillarca</taxon>
    </lineage>
</organism>
<evidence type="ECO:0000259" key="6">
    <source>
        <dbReference type="PROSITE" id="PS50262"/>
    </source>
</evidence>
<reference evidence="7 8" key="1">
    <citation type="submission" date="2022-12" db="EMBL/GenBank/DDBJ databases">
        <title>Chromosome-level genome of Tegillarca granosa.</title>
        <authorList>
            <person name="Kim J."/>
        </authorList>
    </citation>
    <scope>NUCLEOTIDE SEQUENCE [LARGE SCALE GENOMIC DNA]</scope>
    <source>
        <strain evidence="7">Teg-2019</strain>
        <tissue evidence="7">Adductor muscle</tissue>
    </source>
</reference>
<gene>
    <name evidence="7" type="ORF">KUTeg_024352</name>
</gene>
<dbReference type="Proteomes" id="UP001217089">
    <property type="component" value="Unassembled WGS sequence"/>
</dbReference>
<comment type="subcellular location">
    <subcellularLocation>
        <location evidence="1">Membrane</location>
    </subcellularLocation>
</comment>
<keyword evidence="3 5" id="KW-1133">Transmembrane helix</keyword>
<dbReference type="PROSITE" id="PS50262">
    <property type="entry name" value="G_PROTEIN_RECEP_F1_2"/>
    <property type="match status" value="1"/>
</dbReference>
<feature type="non-terminal residue" evidence="7">
    <location>
        <position position="155"/>
    </location>
</feature>
<feature type="transmembrane region" description="Helical" evidence="5">
    <location>
        <begin position="6"/>
        <end position="21"/>
    </location>
</feature>
<evidence type="ECO:0000256" key="5">
    <source>
        <dbReference type="SAM" id="Phobius"/>
    </source>
</evidence>
<accession>A0ABQ9E271</accession>
<feature type="domain" description="G-protein coupled receptors family 1 profile" evidence="6">
    <location>
        <begin position="1"/>
        <end position="117"/>
    </location>
</feature>
<sequence length="155" mass="17844">MAVLPFGLMLTFSLLTVRLVHKSSKQRRSLSSCIKSKSDTAMPKSRLTSASDIPLTRMMLFSSFYFVVATLPISIYFIVESYIKPSASDEVKARLDFSWSVCYILQYTIYGINFYVYVASNAHYRHVFKQICRCVKRYVTLSTINNCFINELVLQ</sequence>
<evidence type="ECO:0000313" key="7">
    <source>
        <dbReference type="EMBL" id="KAJ8297821.1"/>
    </source>
</evidence>
<dbReference type="InterPro" id="IPR017452">
    <property type="entry name" value="GPCR_Rhodpsn_7TM"/>
</dbReference>
<evidence type="ECO:0000256" key="1">
    <source>
        <dbReference type="ARBA" id="ARBA00004370"/>
    </source>
</evidence>
<keyword evidence="8" id="KW-1185">Reference proteome</keyword>
<dbReference type="SUPFAM" id="SSF81321">
    <property type="entry name" value="Family A G protein-coupled receptor-like"/>
    <property type="match status" value="1"/>
</dbReference>
<proteinExistence type="predicted"/>